<feature type="compositionally biased region" description="Basic and acidic residues" evidence="1">
    <location>
        <begin position="338"/>
        <end position="392"/>
    </location>
</feature>
<dbReference type="Proteomes" id="UP000235945">
    <property type="component" value="Unassembled WGS sequence"/>
</dbReference>
<feature type="compositionally biased region" description="Basic residues" evidence="1">
    <location>
        <begin position="409"/>
        <end position="425"/>
    </location>
</feature>
<dbReference type="EMBL" id="LGUI01000007">
    <property type="protein sequence ID" value="PNE31934.1"/>
    <property type="molecule type" value="Genomic_DNA"/>
</dbReference>
<feature type="region of interest" description="Disordered" evidence="1">
    <location>
        <begin position="320"/>
        <end position="499"/>
    </location>
</feature>
<gene>
    <name evidence="2" type="ORF">AF335_21695</name>
</gene>
<feature type="compositionally biased region" description="Pro residues" evidence="1">
    <location>
        <begin position="427"/>
        <end position="452"/>
    </location>
</feature>
<comment type="caution">
    <text evidence="2">The sequence shown here is derived from an EMBL/GenBank/DDBJ whole genome shotgun (WGS) entry which is preliminary data.</text>
</comment>
<evidence type="ECO:0008006" key="4">
    <source>
        <dbReference type="Google" id="ProtNLM"/>
    </source>
</evidence>
<feature type="region of interest" description="Disordered" evidence="1">
    <location>
        <begin position="1"/>
        <end position="32"/>
    </location>
</feature>
<protein>
    <recommendedName>
        <fullName evidence="4">Neocarzinostatin family protein</fullName>
    </recommendedName>
</protein>
<sequence length="499" mass="50672">MPGARRRPRPESPYSPSRGYGRDGRPRRRRRPGRLRAGLVAALLAAAPLAPPPAGRAVAADGAVRTPAVTLDRKEAGKGGSLTVSGTGWRPGTLLTLLVCGQNMIGGTNACANADGRTATTGAGGAFRTTVPVAAPPKPCPCVVHVATVTGEAAAVDAPFAVAGHPVAPLPRRTGGERLGVLGARLEGSSGILTWFGAPPRRRLVLTVGNLGTTAAENPVFQVGTSHGVLAPGWEERRWRGTVPAGQRAKVALDVELAAGAYGDYLVSLKYGDKLLVEEPWDVSRPWGVTLFWILLGLVVPAGLFRAGMAVVDRLRPGPGPGTGLGTGPGPGAAGRSGEADRADETGRTGEVGRPDGARTGKAVKADEAGRIDSADKSGRPRTAREADRADGADGPGEADGTTGGGNPRTRRALRTRRQARKARKAPPGPPEPPGPTTPPAAAPAAPTPPSSPSSGAGTGVGTGAGAAPHPLPWFTPGSAPAPPREPPEPPRRTGPGRP</sequence>
<reference evidence="3" key="1">
    <citation type="submission" date="2015-07" db="EMBL/GenBank/DDBJ databases">
        <authorList>
            <person name="Graham D.E."/>
            <person name="Giannone R.J."/>
            <person name="Gulvik C.A."/>
            <person name="Hettich R.L."/>
            <person name="Klingeman D.M."/>
            <person name="Mahan K.M."/>
            <person name="Parry R.J."/>
            <person name="Spain J.C."/>
        </authorList>
    </citation>
    <scope>NUCLEOTIDE SEQUENCE [LARGE SCALE GENOMIC DNA]</scope>
    <source>
        <strain evidence="3">ATCC 27428</strain>
    </source>
</reference>
<evidence type="ECO:0000313" key="2">
    <source>
        <dbReference type="EMBL" id="PNE31934.1"/>
    </source>
</evidence>
<evidence type="ECO:0000256" key="1">
    <source>
        <dbReference type="SAM" id="MobiDB-lite"/>
    </source>
</evidence>
<organism evidence="2 3">
    <name type="scientific">Streptomyces eurocidicus</name>
    <name type="common">Streptoverticillium eurocidicus</name>
    <dbReference type="NCBI Taxonomy" id="66423"/>
    <lineage>
        <taxon>Bacteria</taxon>
        <taxon>Bacillati</taxon>
        <taxon>Actinomycetota</taxon>
        <taxon>Actinomycetes</taxon>
        <taxon>Kitasatosporales</taxon>
        <taxon>Streptomycetaceae</taxon>
        <taxon>Streptomyces</taxon>
    </lineage>
</organism>
<keyword evidence="3" id="KW-1185">Reference proteome</keyword>
<feature type="compositionally biased region" description="Pro residues" evidence="1">
    <location>
        <begin position="470"/>
        <end position="485"/>
    </location>
</feature>
<proteinExistence type="predicted"/>
<dbReference type="SUPFAM" id="SSF49319">
    <property type="entry name" value="Actinoxanthin-like"/>
    <property type="match status" value="1"/>
</dbReference>
<name>A0A2N8NT53_STREU</name>
<dbReference type="Gene3D" id="2.60.40.230">
    <property type="entry name" value="Neocarzinostatin-like"/>
    <property type="match status" value="1"/>
</dbReference>
<dbReference type="InterPro" id="IPR027273">
    <property type="entry name" value="Neocarzinostatin-like"/>
</dbReference>
<dbReference type="AlphaFoldDB" id="A0A2N8NT53"/>
<feature type="compositionally biased region" description="Gly residues" evidence="1">
    <location>
        <begin position="321"/>
        <end position="335"/>
    </location>
</feature>
<evidence type="ECO:0000313" key="3">
    <source>
        <dbReference type="Proteomes" id="UP000235945"/>
    </source>
</evidence>
<accession>A0A2N8NT53</accession>